<dbReference type="InterPro" id="IPR024967">
    <property type="entry name" value="DNA-bd_IS481-type"/>
</dbReference>
<dbReference type="Pfam" id="PF13011">
    <property type="entry name" value="LZ_Tnp_IS481"/>
    <property type="match status" value="1"/>
</dbReference>
<dbReference type="SUPFAM" id="SSF46689">
    <property type="entry name" value="Homeodomain-like"/>
    <property type="match status" value="1"/>
</dbReference>
<feature type="region of interest" description="Disordered" evidence="1">
    <location>
        <begin position="52"/>
        <end position="73"/>
    </location>
</feature>
<dbReference type="InterPro" id="IPR009057">
    <property type="entry name" value="Homeodomain-like_sf"/>
</dbReference>
<gene>
    <name evidence="3" type="ORF">GHK53_04400</name>
</gene>
<evidence type="ECO:0000313" key="4">
    <source>
        <dbReference type="Proteomes" id="UP000429484"/>
    </source>
</evidence>
<evidence type="ECO:0000259" key="2">
    <source>
        <dbReference type="Pfam" id="PF13011"/>
    </source>
</evidence>
<accession>A0AAW9TL11</accession>
<dbReference type="AlphaFoldDB" id="A0AAW9TL11"/>
<dbReference type="EMBL" id="WISR01000047">
    <property type="protein sequence ID" value="MQW32099.1"/>
    <property type="molecule type" value="Genomic_DNA"/>
</dbReference>
<evidence type="ECO:0000313" key="3">
    <source>
        <dbReference type="EMBL" id="MQW32099.1"/>
    </source>
</evidence>
<organism evidence="3 4">
    <name type="scientific">Rhizobium meliloti</name>
    <name type="common">Ensifer meliloti</name>
    <name type="synonym">Sinorhizobium meliloti</name>
    <dbReference type="NCBI Taxonomy" id="382"/>
    <lineage>
        <taxon>Bacteria</taxon>
        <taxon>Pseudomonadati</taxon>
        <taxon>Pseudomonadota</taxon>
        <taxon>Alphaproteobacteria</taxon>
        <taxon>Hyphomicrobiales</taxon>
        <taxon>Rhizobiaceae</taxon>
        <taxon>Sinorhizobium/Ensifer group</taxon>
        <taxon>Sinorhizobium</taxon>
    </lineage>
</organism>
<comment type="caution">
    <text evidence="3">The sequence shown here is derived from an EMBL/GenBank/DDBJ whole genome shotgun (WGS) entry which is preliminary data.</text>
</comment>
<evidence type="ECO:0000256" key="1">
    <source>
        <dbReference type="SAM" id="MobiDB-lite"/>
    </source>
</evidence>
<sequence>MNIHKNAGLTPLRREEMALAVIEGSVAQAQAALQFAVTAKVVKRWIERYQAEGSAGMGDRSRPRHSPNATDQAAVDRIVALRPAPHGGVHCTCGRRLAGDGEPGAGAGRTVAAEGLEPAEPVNRCVDMSMTRWAT</sequence>
<protein>
    <submittedName>
        <fullName evidence="3">Helix-turn-helix domain-containing protein</fullName>
    </submittedName>
</protein>
<reference evidence="3 4" key="1">
    <citation type="journal article" date="2013" name="Genome Biol.">
        <title>Comparative genomics of the core and accessory genomes of 48 Sinorhizobium strains comprising five genospecies.</title>
        <authorList>
            <person name="Sugawara M."/>
            <person name="Epstein B."/>
            <person name="Badgley B.D."/>
            <person name="Unno T."/>
            <person name="Xu L."/>
            <person name="Reese J."/>
            <person name="Gyaneshwar P."/>
            <person name="Denny R."/>
            <person name="Mudge J."/>
            <person name="Bharti A.K."/>
            <person name="Farmer A.D."/>
            <person name="May G.D."/>
            <person name="Woodward J.E."/>
            <person name="Medigue C."/>
            <person name="Vallenet D."/>
            <person name="Lajus A."/>
            <person name="Rouy Z."/>
            <person name="Martinez-Vaz B."/>
            <person name="Tiffin P."/>
            <person name="Young N.D."/>
            <person name="Sadowsky M.J."/>
        </authorList>
    </citation>
    <scope>NUCLEOTIDE SEQUENCE [LARGE SCALE GENOMIC DNA]</scope>
    <source>
        <strain evidence="3 4">N6B1</strain>
    </source>
</reference>
<proteinExistence type="predicted"/>
<feature type="domain" description="DNA-binding" evidence="2">
    <location>
        <begin position="1"/>
        <end position="77"/>
    </location>
</feature>
<dbReference type="Proteomes" id="UP000429484">
    <property type="component" value="Unassembled WGS sequence"/>
</dbReference>
<name>A0AAW9TL11_RHIML</name>
<feature type="region of interest" description="Disordered" evidence="1">
    <location>
        <begin position="87"/>
        <end position="106"/>
    </location>
</feature>